<protein>
    <submittedName>
        <fullName evidence="2">Uncharacterized protein</fullName>
    </submittedName>
</protein>
<sequence>MASSQQNYSKHYDKGGAHARATQPWILLHTSLLAFHTYQATFLLQIMSSDNQSSANKQSGGGEPPEKLDQSTDRTK</sequence>
<feature type="region of interest" description="Disordered" evidence="1">
    <location>
        <begin position="51"/>
        <end position="76"/>
    </location>
</feature>
<dbReference type="Proteomes" id="UP000696280">
    <property type="component" value="Unassembled WGS sequence"/>
</dbReference>
<name>A0A9N9PNK5_9HELO</name>
<dbReference type="EMBL" id="CAJVRL010000051">
    <property type="protein sequence ID" value="CAG8953631.1"/>
    <property type="molecule type" value="Genomic_DNA"/>
</dbReference>
<reference evidence="2" key="1">
    <citation type="submission" date="2021-07" db="EMBL/GenBank/DDBJ databases">
        <authorList>
            <person name="Durling M."/>
        </authorList>
    </citation>
    <scope>NUCLEOTIDE SEQUENCE</scope>
</reference>
<dbReference type="AlphaFoldDB" id="A0A9N9PNK5"/>
<organism evidence="2 3">
    <name type="scientific">Hymenoscyphus fraxineus</name>
    <dbReference type="NCBI Taxonomy" id="746836"/>
    <lineage>
        <taxon>Eukaryota</taxon>
        <taxon>Fungi</taxon>
        <taxon>Dikarya</taxon>
        <taxon>Ascomycota</taxon>
        <taxon>Pezizomycotina</taxon>
        <taxon>Leotiomycetes</taxon>
        <taxon>Helotiales</taxon>
        <taxon>Helotiaceae</taxon>
        <taxon>Hymenoscyphus</taxon>
    </lineage>
</organism>
<keyword evidence="3" id="KW-1185">Reference proteome</keyword>
<evidence type="ECO:0000313" key="3">
    <source>
        <dbReference type="Proteomes" id="UP000696280"/>
    </source>
</evidence>
<comment type="caution">
    <text evidence="2">The sequence shown here is derived from an EMBL/GenBank/DDBJ whole genome shotgun (WGS) entry which is preliminary data.</text>
</comment>
<gene>
    <name evidence="2" type="ORF">HYFRA_00010090</name>
</gene>
<accession>A0A9N9PNK5</accession>
<evidence type="ECO:0000313" key="2">
    <source>
        <dbReference type="EMBL" id="CAG8953631.1"/>
    </source>
</evidence>
<feature type="compositionally biased region" description="Basic and acidic residues" evidence="1">
    <location>
        <begin position="64"/>
        <end position="76"/>
    </location>
</feature>
<evidence type="ECO:0000256" key="1">
    <source>
        <dbReference type="SAM" id="MobiDB-lite"/>
    </source>
</evidence>
<proteinExistence type="predicted"/>